<dbReference type="EMBL" id="JBELPZ010000002">
    <property type="protein sequence ID" value="MFL9843550.1"/>
    <property type="molecule type" value="Genomic_DNA"/>
</dbReference>
<protein>
    <submittedName>
        <fullName evidence="1">Uncharacterized protein</fullName>
    </submittedName>
</protein>
<accession>A0ABW8YUB4</accession>
<dbReference type="Proteomes" id="UP001629156">
    <property type="component" value="Unassembled WGS sequence"/>
</dbReference>
<name>A0ABW8YUB4_9FLAO</name>
<dbReference type="RefSeq" id="WP_408083804.1">
    <property type="nucleotide sequence ID" value="NZ_JBELPZ010000002.1"/>
</dbReference>
<keyword evidence="2" id="KW-1185">Reference proteome</keyword>
<proteinExistence type="predicted"/>
<evidence type="ECO:0000313" key="1">
    <source>
        <dbReference type="EMBL" id="MFL9843550.1"/>
    </source>
</evidence>
<comment type="caution">
    <text evidence="1">The sequence shown here is derived from an EMBL/GenBank/DDBJ whole genome shotgun (WGS) entry which is preliminary data.</text>
</comment>
<reference evidence="1 2" key="1">
    <citation type="submission" date="2024-06" db="EMBL/GenBank/DDBJ databases">
        <authorList>
            <person name="Kaempfer P."/>
            <person name="Viver T."/>
        </authorList>
    </citation>
    <scope>NUCLEOTIDE SEQUENCE [LARGE SCALE GENOMIC DNA]</scope>
    <source>
        <strain evidence="1 2">ST-119</strain>
    </source>
</reference>
<organism evidence="1 2">
    <name type="scientific">Flavobacterium rhizosphaerae</name>
    <dbReference type="NCBI Taxonomy" id="3163298"/>
    <lineage>
        <taxon>Bacteria</taxon>
        <taxon>Pseudomonadati</taxon>
        <taxon>Bacteroidota</taxon>
        <taxon>Flavobacteriia</taxon>
        <taxon>Flavobacteriales</taxon>
        <taxon>Flavobacteriaceae</taxon>
        <taxon>Flavobacterium</taxon>
    </lineage>
</organism>
<gene>
    <name evidence="1" type="ORF">ABS766_03870</name>
</gene>
<evidence type="ECO:0000313" key="2">
    <source>
        <dbReference type="Proteomes" id="UP001629156"/>
    </source>
</evidence>
<sequence>MYNLIKLPRVFDKDVYSFDKSEAKEYFDWFKNVKNERLDILKIYVQLEYPNWNLDYDRESLIDLYSWFAKNIYLKKINIEEVKRMKVQINKTPPFSNIINIPEYIFSENTVSICFDIGVYLGETLIRNCEGVKWGQKISSKNYIDYAYPLLISKNYKVPINPRRAAESLAHDILNNSPKKENFINLFDDLASKFN</sequence>